<feature type="transmembrane region" description="Helical" evidence="7">
    <location>
        <begin position="298"/>
        <end position="318"/>
    </location>
</feature>
<feature type="transmembrane region" description="Helical" evidence="7">
    <location>
        <begin position="324"/>
        <end position="345"/>
    </location>
</feature>
<feature type="transmembrane region" description="Helical" evidence="7">
    <location>
        <begin position="265"/>
        <end position="286"/>
    </location>
</feature>
<keyword evidence="4 7" id="KW-0812">Transmembrane</keyword>
<keyword evidence="2" id="KW-0813">Transport</keyword>
<evidence type="ECO:0000259" key="8">
    <source>
        <dbReference type="PROSITE" id="PS50850"/>
    </source>
</evidence>
<feature type="transmembrane region" description="Helical" evidence="7">
    <location>
        <begin position="152"/>
        <end position="171"/>
    </location>
</feature>
<feature type="transmembrane region" description="Helical" evidence="7">
    <location>
        <begin position="231"/>
        <end position="253"/>
    </location>
</feature>
<feature type="transmembrane region" description="Helical" evidence="7">
    <location>
        <begin position="21"/>
        <end position="43"/>
    </location>
</feature>
<evidence type="ECO:0000256" key="7">
    <source>
        <dbReference type="SAM" id="Phobius"/>
    </source>
</evidence>
<dbReference type="EMBL" id="JAHBAY010000003">
    <property type="protein sequence ID" value="MBT0768792.1"/>
    <property type="molecule type" value="Genomic_DNA"/>
</dbReference>
<dbReference type="InterPro" id="IPR020846">
    <property type="entry name" value="MFS_dom"/>
</dbReference>
<evidence type="ECO:0000256" key="5">
    <source>
        <dbReference type="ARBA" id="ARBA00022989"/>
    </source>
</evidence>
<dbReference type="PROSITE" id="PS50850">
    <property type="entry name" value="MFS"/>
    <property type="match status" value="1"/>
</dbReference>
<keyword evidence="5 7" id="KW-1133">Transmembrane helix</keyword>
<evidence type="ECO:0000313" key="9">
    <source>
        <dbReference type="EMBL" id="MBT0768792.1"/>
    </source>
</evidence>
<dbReference type="Gene3D" id="1.20.1250.20">
    <property type="entry name" value="MFS general substrate transporter like domains"/>
    <property type="match status" value="1"/>
</dbReference>
<name>A0ABS5TCI1_9ACTN</name>
<dbReference type="PANTHER" id="PTHR23517">
    <property type="entry name" value="RESISTANCE PROTEIN MDTM, PUTATIVE-RELATED-RELATED"/>
    <property type="match status" value="1"/>
</dbReference>
<dbReference type="Pfam" id="PF07690">
    <property type="entry name" value="MFS_1"/>
    <property type="match status" value="1"/>
</dbReference>
<keyword evidence="6 7" id="KW-0472">Membrane</keyword>
<dbReference type="Proteomes" id="UP001197247">
    <property type="component" value="Unassembled WGS sequence"/>
</dbReference>
<dbReference type="InterPro" id="IPR036259">
    <property type="entry name" value="MFS_trans_sf"/>
</dbReference>
<dbReference type="RefSeq" id="WP_214155098.1">
    <property type="nucleotide sequence ID" value="NZ_JAHBAY010000003.1"/>
</dbReference>
<feature type="transmembrane region" description="Helical" evidence="7">
    <location>
        <begin position="386"/>
        <end position="409"/>
    </location>
</feature>
<evidence type="ECO:0000256" key="4">
    <source>
        <dbReference type="ARBA" id="ARBA00022692"/>
    </source>
</evidence>
<comment type="subcellular location">
    <subcellularLocation>
        <location evidence="1">Cell membrane</location>
        <topology evidence="1">Multi-pass membrane protein</topology>
    </subcellularLocation>
</comment>
<keyword evidence="10" id="KW-1185">Reference proteome</keyword>
<evidence type="ECO:0000256" key="3">
    <source>
        <dbReference type="ARBA" id="ARBA00022475"/>
    </source>
</evidence>
<accession>A0ABS5TCI1</accession>
<feature type="transmembrane region" description="Helical" evidence="7">
    <location>
        <begin position="357"/>
        <end position="380"/>
    </location>
</feature>
<feature type="domain" description="Major facilitator superfamily (MFS) profile" evidence="8">
    <location>
        <begin position="17"/>
        <end position="412"/>
    </location>
</feature>
<dbReference type="InterPro" id="IPR050171">
    <property type="entry name" value="MFS_Transporters"/>
</dbReference>
<reference evidence="9 10" key="1">
    <citation type="submission" date="2021-05" db="EMBL/GenBank/DDBJ databases">
        <title>Kineosporia and Streptomyces sp. nov. two new marine actinobacteria isolated from Coral.</title>
        <authorList>
            <person name="Buangrab K."/>
            <person name="Sutthacheep M."/>
            <person name="Yeemin T."/>
            <person name="Harunari E."/>
            <person name="Igarashi Y."/>
            <person name="Kanchanasin P."/>
            <person name="Tanasupawat S."/>
            <person name="Phongsopitanun W."/>
        </authorList>
    </citation>
    <scope>NUCLEOTIDE SEQUENCE [LARGE SCALE GENOMIC DNA]</scope>
    <source>
        <strain evidence="9 10">J2-2</strain>
    </source>
</reference>
<keyword evidence="3" id="KW-1003">Cell membrane</keyword>
<feature type="transmembrane region" description="Helical" evidence="7">
    <location>
        <begin position="177"/>
        <end position="197"/>
    </location>
</feature>
<comment type="caution">
    <text evidence="9">The sequence shown here is derived from an EMBL/GenBank/DDBJ whole genome shotgun (WGS) entry which is preliminary data.</text>
</comment>
<proteinExistence type="predicted"/>
<protein>
    <submittedName>
        <fullName evidence="9">MFS transporter</fullName>
    </submittedName>
</protein>
<feature type="transmembrane region" description="Helical" evidence="7">
    <location>
        <begin position="110"/>
        <end position="131"/>
    </location>
</feature>
<organism evidence="9 10">
    <name type="scientific">Kineosporia corallincola</name>
    <dbReference type="NCBI Taxonomy" id="2835133"/>
    <lineage>
        <taxon>Bacteria</taxon>
        <taxon>Bacillati</taxon>
        <taxon>Actinomycetota</taxon>
        <taxon>Actinomycetes</taxon>
        <taxon>Kineosporiales</taxon>
        <taxon>Kineosporiaceae</taxon>
        <taxon>Kineosporia</taxon>
    </lineage>
</organism>
<evidence type="ECO:0000256" key="1">
    <source>
        <dbReference type="ARBA" id="ARBA00004651"/>
    </source>
</evidence>
<dbReference type="SUPFAM" id="SSF103473">
    <property type="entry name" value="MFS general substrate transporter"/>
    <property type="match status" value="1"/>
</dbReference>
<feature type="transmembrane region" description="Helical" evidence="7">
    <location>
        <begin position="55"/>
        <end position="74"/>
    </location>
</feature>
<gene>
    <name evidence="9" type="ORF">KIH74_07635</name>
</gene>
<evidence type="ECO:0000256" key="6">
    <source>
        <dbReference type="ARBA" id="ARBA00023136"/>
    </source>
</evidence>
<dbReference type="InterPro" id="IPR011701">
    <property type="entry name" value="MFS"/>
</dbReference>
<sequence>MTTTLTSPRPQTLSHTAWRRVAAAMFVIGWGGNQFTPLLMVYRDHDGYSQVDVDVFLGAYVVGLIPGLLIASALSDQRGRRPVMIGGLVCSVLGSLLLAAGSGLGYPGIFAGRAFGGAAVGVAMAVGSAWVTELSAADPTLSPGAGARRATLWLTAGLALGPASAGLLAQFARPALLWPFAVHVVLCLPATAALLTAHNAETVRPAGDVRDAGTGGLLRRLRVPAAGHRRFLHVVMPMAPWIFGSAGIAYAIVPQLVDGALGDRALLFTAALTVATLGTGVLVQPIARRLDHVSTARAVVVSMLVMTAGVVMAAVTAAAGSPWLAVPVALLLGAAYGIAVVSGLLEVQRIAGPDELAGLTGVYYALAYVGFLLPAALAWLSTWFGYPLMLAVVAAVCLLCTVVTASGWARHLPSRAE</sequence>
<evidence type="ECO:0000313" key="10">
    <source>
        <dbReference type="Proteomes" id="UP001197247"/>
    </source>
</evidence>
<evidence type="ECO:0000256" key="2">
    <source>
        <dbReference type="ARBA" id="ARBA00022448"/>
    </source>
</evidence>
<feature type="transmembrane region" description="Helical" evidence="7">
    <location>
        <begin position="83"/>
        <end position="104"/>
    </location>
</feature>